<evidence type="ECO:0000313" key="2">
    <source>
        <dbReference type="EMBL" id="MBI3014945.1"/>
    </source>
</evidence>
<organism evidence="2 3">
    <name type="scientific">Tectimicrobiota bacterium</name>
    <dbReference type="NCBI Taxonomy" id="2528274"/>
    <lineage>
        <taxon>Bacteria</taxon>
        <taxon>Pseudomonadati</taxon>
        <taxon>Nitrospinota/Tectimicrobiota group</taxon>
        <taxon>Candidatus Tectimicrobiota</taxon>
    </lineage>
</organism>
<dbReference type="InterPro" id="IPR010187">
    <property type="entry name" value="Various_sel_PB"/>
</dbReference>
<dbReference type="EMBL" id="JACPSX010000148">
    <property type="protein sequence ID" value="MBI3014945.1"/>
    <property type="molecule type" value="Genomic_DNA"/>
</dbReference>
<evidence type="ECO:0000256" key="1">
    <source>
        <dbReference type="ARBA" id="ARBA00023002"/>
    </source>
</evidence>
<dbReference type="Pfam" id="PF07355">
    <property type="entry name" value="GRDB"/>
    <property type="match status" value="1"/>
</dbReference>
<reference evidence="2" key="1">
    <citation type="submission" date="2020-07" db="EMBL/GenBank/DDBJ databases">
        <title>Huge and variable diversity of episymbiotic CPR bacteria and DPANN archaea in groundwater ecosystems.</title>
        <authorList>
            <person name="He C.Y."/>
            <person name="Keren R."/>
            <person name="Whittaker M."/>
            <person name="Farag I.F."/>
            <person name="Doudna J."/>
            <person name="Cate J.H.D."/>
            <person name="Banfield J.F."/>
        </authorList>
    </citation>
    <scope>NUCLEOTIDE SEQUENCE</scope>
    <source>
        <strain evidence="2">NC_groundwater_717_Ag_S-0.2um_59_8</strain>
    </source>
</reference>
<keyword evidence="1" id="KW-0560">Oxidoreductase</keyword>
<gene>
    <name evidence="2" type="ORF">HYY65_07805</name>
</gene>
<name>A0A932GQ64_UNCTE</name>
<sequence length="156" mass="17535">MPFQYVEFMTKLMAPRPYPPLPNFDPPQLTPLRRPIAEATIGLFSSAGVQLPTEPLLAETNDLSYRLIDRKTPLSDLILSHKTPVRIWAEEDLNVAFPRDRLAELESQGTIGRLAPRAVSMVGSITRYTELIEKTVPAIKEEFSSQGVDLVFLFPL</sequence>
<accession>A0A932GQ64</accession>
<evidence type="ECO:0000313" key="3">
    <source>
        <dbReference type="Proteomes" id="UP000741360"/>
    </source>
</evidence>
<dbReference type="Proteomes" id="UP000741360">
    <property type="component" value="Unassembled WGS sequence"/>
</dbReference>
<protein>
    <submittedName>
        <fullName evidence="2">Uncharacterized protein</fullName>
    </submittedName>
</protein>
<dbReference type="AlphaFoldDB" id="A0A932GQ64"/>
<comment type="caution">
    <text evidence="2">The sequence shown here is derived from an EMBL/GenBank/DDBJ whole genome shotgun (WGS) entry which is preliminary data.</text>
</comment>
<proteinExistence type="predicted"/>
<dbReference type="GO" id="GO:0050485">
    <property type="term" value="F:oxidoreductase activity, acting on X-H and Y-H to form an X-Y bond, with a disulfide as acceptor"/>
    <property type="evidence" value="ECO:0007669"/>
    <property type="project" value="InterPro"/>
</dbReference>